<keyword evidence="4 6" id="KW-0732">Signal</keyword>
<proteinExistence type="inferred from homology"/>
<dbReference type="EMBL" id="DVMR01000046">
    <property type="protein sequence ID" value="HIU43750.1"/>
    <property type="molecule type" value="Genomic_DNA"/>
</dbReference>
<evidence type="ECO:0000256" key="1">
    <source>
        <dbReference type="ARBA" id="ARBA00004196"/>
    </source>
</evidence>
<dbReference type="GO" id="GO:1904680">
    <property type="term" value="F:peptide transmembrane transporter activity"/>
    <property type="evidence" value="ECO:0007669"/>
    <property type="project" value="TreeGrafter"/>
</dbReference>
<feature type="compositionally biased region" description="Polar residues" evidence="5">
    <location>
        <begin position="19"/>
        <end position="37"/>
    </location>
</feature>
<comment type="subcellular location">
    <subcellularLocation>
        <location evidence="1">Cell envelope</location>
    </subcellularLocation>
</comment>
<gene>
    <name evidence="8" type="ORF">IAB67_05570</name>
</gene>
<evidence type="ECO:0000256" key="2">
    <source>
        <dbReference type="ARBA" id="ARBA00005695"/>
    </source>
</evidence>
<protein>
    <submittedName>
        <fullName evidence="8">Peptide ABC transporter substrate-binding protein</fullName>
    </submittedName>
</protein>
<dbReference type="PANTHER" id="PTHR30290">
    <property type="entry name" value="PERIPLASMIC BINDING COMPONENT OF ABC TRANSPORTER"/>
    <property type="match status" value="1"/>
</dbReference>
<evidence type="ECO:0000256" key="4">
    <source>
        <dbReference type="ARBA" id="ARBA00022729"/>
    </source>
</evidence>
<dbReference type="AlphaFoldDB" id="A0A9D1LL58"/>
<dbReference type="InterPro" id="IPR030678">
    <property type="entry name" value="Peptide/Ni-bd"/>
</dbReference>
<accession>A0A9D1LL58</accession>
<evidence type="ECO:0000313" key="9">
    <source>
        <dbReference type="Proteomes" id="UP000824073"/>
    </source>
</evidence>
<sequence length="553" mass="61772">MKKLLCLCLVILLLAGCSNSSDEQQTPPDSEQSSSDGPVQKEIIIGRNYDATTLDVHEISGDDSYLIMNLMGEGLTRNDDGFVSPGAAESWDVSDDGTEYVFYIREDARWGDGQPLTAHDFAYSFLRMLDPDAAHYAADSAFIFKNGEKYFNGEASAEDVGVKVEDEYTLRVTLENPSLEALYTLARYPFFPVRQDVVEQHGVSYGSDASMVVTNGPYNLVEWSREDRLVLEKNEEYWNRDAISLSRIINKVGITEDTAVDMLLAGELDIYEFLSQDKFSPLSDAGFHTMSFVSGYQFAHMNAAGSSETARPFMENVNFRRAINYAVNREGITLSVYPGAEPATRLTAPTTPGVEGLFNEEYPYEAWPAAGDPEKARECLNLALDELGATLDDVPELSLLCYESQGSMLVMQAIQDMLLSTLGIQSSIDPQPIQQMQDKARRGEWDLWWGGRDMGALDWASTSAVALIYDSDDTTLNNSYQNPHYTELYRQLLVADTMQQRKDLLFEMEKELCENPGSVLVGWRTTWSVQNPRVTGALVCNDKMNYTYADVVS</sequence>
<evidence type="ECO:0000256" key="3">
    <source>
        <dbReference type="ARBA" id="ARBA00022448"/>
    </source>
</evidence>
<dbReference type="FunFam" id="3.90.76.10:FF:000001">
    <property type="entry name" value="Oligopeptide ABC transporter substrate-binding protein"/>
    <property type="match status" value="1"/>
</dbReference>
<organism evidence="8 9">
    <name type="scientific">Candidatus Ventrousia excrementavium</name>
    <dbReference type="NCBI Taxonomy" id="2840961"/>
    <lineage>
        <taxon>Bacteria</taxon>
        <taxon>Bacillati</taxon>
        <taxon>Bacillota</taxon>
        <taxon>Clostridia</taxon>
        <taxon>Eubacteriales</taxon>
        <taxon>Clostridiaceae</taxon>
        <taxon>Clostridiaceae incertae sedis</taxon>
        <taxon>Candidatus Ventrousia</taxon>
    </lineage>
</organism>
<reference evidence="8" key="1">
    <citation type="submission" date="2020-10" db="EMBL/GenBank/DDBJ databases">
        <authorList>
            <person name="Gilroy R."/>
        </authorList>
    </citation>
    <scope>NUCLEOTIDE SEQUENCE</scope>
    <source>
        <strain evidence="8">CHK191-8634</strain>
    </source>
</reference>
<dbReference type="Gene3D" id="3.40.190.10">
    <property type="entry name" value="Periplasmic binding protein-like II"/>
    <property type="match status" value="1"/>
</dbReference>
<dbReference type="PIRSF" id="PIRSF002741">
    <property type="entry name" value="MppA"/>
    <property type="match status" value="1"/>
</dbReference>
<keyword evidence="3" id="KW-0813">Transport</keyword>
<reference evidence="8" key="2">
    <citation type="journal article" date="2021" name="PeerJ">
        <title>Extensive microbial diversity within the chicken gut microbiome revealed by metagenomics and culture.</title>
        <authorList>
            <person name="Gilroy R."/>
            <person name="Ravi A."/>
            <person name="Getino M."/>
            <person name="Pursley I."/>
            <person name="Horton D.L."/>
            <person name="Alikhan N.F."/>
            <person name="Baker D."/>
            <person name="Gharbi K."/>
            <person name="Hall N."/>
            <person name="Watson M."/>
            <person name="Adriaenssens E.M."/>
            <person name="Foster-Nyarko E."/>
            <person name="Jarju S."/>
            <person name="Secka A."/>
            <person name="Antonio M."/>
            <person name="Oren A."/>
            <person name="Chaudhuri R.R."/>
            <person name="La Ragione R."/>
            <person name="Hildebrand F."/>
            <person name="Pallen M.J."/>
        </authorList>
    </citation>
    <scope>NUCLEOTIDE SEQUENCE</scope>
    <source>
        <strain evidence="8">CHK191-8634</strain>
    </source>
</reference>
<dbReference type="GO" id="GO:0015833">
    <property type="term" value="P:peptide transport"/>
    <property type="evidence" value="ECO:0007669"/>
    <property type="project" value="TreeGrafter"/>
</dbReference>
<comment type="similarity">
    <text evidence="2">Belongs to the bacterial solute-binding protein 5 family.</text>
</comment>
<dbReference type="Gene3D" id="3.90.76.10">
    <property type="entry name" value="Dipeptide-binding Protein, Domain 1"/>
    <property type="match status" value="1"/>
</dbReference>
<dbReference type="PROSITE" id="PS51257">
    <property type="entry name" value="PROKAR_LIPOPROTEIN"/>
    <property type="match status" value="1"/>
</dbReference>
<dbReference type="Proteomes" id="UP000824073">
    <property type="component" value="Unassembled WGS sequence"/>
</dbReference>
<feature type="region of interest" description="Disordered" evidence="5">
    <location>
        <begin position="19"/>
        <end position="39"/>
    </location>
</feature>
<evidence type="ECO:0000256" key="5">
    <source>
        <dbReference type="SAM" id="MobiDB-lite"/>
    </source>
</evidence>
<comment type="caution">
    <text evidence="8">The sequence shown here is derived from an EMBL/GenBank/DDBJ whole genome shotgun (WGS) entry which is preliminary data.</text>
</comment>
<dbReference type="GO" id="GO:0030313">
    <property type="term" value="C:cell envelope"/>
    <property type="evidence" value="ECO:0007669"/>
    <property type="project" value="UniProtKB-SubCell"/>
</dbReference>
<dbReference type="InterPro" id="IPR039424">
    <property type="entry name" value="SBP_5"/>
</dbReference>
<dbReference type="Gene3D" id="3.10.105.10">
    <property type="entry name" value="Dipeptide-binding Protein, Domain 3"/>
    <property type="match status" value="1"/>
</dbReference>
<evidence type="ECO:0000313" key="8">
    <source>
        <dbReference type="EMBL" id="HIU43750.1"/>
    </source>
</evidence>
<dbReference type="PANTHER" id="PTHR30290:SF10">
    <property type="entry name" value="PERIPLASMIC OLIGOPEPTIDE-BINDING PROTEIN-RELATED"/>
    <property type="match status" value="1"/>
</dbReference>
<dbReference type="Pfam" id="PF00496">
    <property type="entry name" value="SBP_bac_5"/>
    <property type="match status" value="1"/>
</dbReference>
<dbReference type="InterPro" id="IPR000914">
    <property type="entry name" value="SBP_5_dom"/>
</dbReference>
<dbReference type="SUPFAM" id="SSF53850">
    <property type="entry name" value="Periplasmic binding protein-like II"/>
    <property type="match status" value="1"/>
</dbReference>
<evidence type="ECO:0000259" key="7">
    <source>
        <dbReference type="Pfam" id="PF00496"/>
    </source>
</evidence>
<name>A0A9D1LL58_9CLOT</name>
<dbReference type="GO" id="GO:0043190">
    <property type="term" value="C:ATP-binding cassette (ABC) transporter complex"/>
    <property type="evidence" value="ECO:0007669"/>
    <property type="project" value="InterPro"/>
</dbReference>
<evidence type="ECO:0000256" key="6">
    <source>
        <dbReference type="SAM" id="SignalP"/>
    </source>
</evidence>
<dbReference type="CDD" id="cd08504">
    <property type="entry name" value="PBP2_OppA"/>
    <property type="match status" value="1"/>
</dbReference>
<dbReference type="GO" id="GO:0042597">
    <property type="term" value="C:periplasmic space"/>
    <property type="evidence" value="ECO:0007669"/>
    <property type="project" value="UniProtKB-ARBA"/>
</dbReference>
<feature type="chain" id="PRO_5039414859" evidence="6">
    <location>
        <begin position="21"/>
        <end position="553"/>
    </location>
</feature>
<feature type="domain" description="Solute-binding protein family 5" evidence="7">
    <location>
        <begin position="83"/>
        <end position="453"/>
    </location>
</feature>
<feature type="signal peptide" evidence="6">
    <location>
        <begin position="1"/>
        <end position="20"/>
    </location>
</feature>